<evidence type="ECO:0000313" key="3">
    <source>
        <dbReference type="EMBL" id="CAB3407650.1"/>
    </source>
</evidence>
<evidence type="ECO:0000256" key="1">
    <source>
        <dbReference type="PROSITE-ProRule" id="PRU00182"/>
    </source>
</evidence>
<comment type="caution">
    <text evidence="3">The sequence shown here is derived from an EMBL/GenBank/DDBJ whole genome shotgun (WGS) entry which is preliminary data.</text>
</comment>
<evidence type="ECO:0000313" key="4">
    <source>
        <dbReference type="Proteomes" id="UP000494206"/>
    </source>
</evidence>
<protein>
    <recommendedName>
        <fullName evidence="2">RNA-binding S4 domain-containing protein</fullName>
    </recommendedName>
</protein>
<dbReference type="AlphaFoldDB" id="A0A8S1F9F0"/>
<keyword evidence="4" id="KW-1185">Reference proteome</keyword>
<name>A0A8S1F9F0_9PELO</name>
<dbReference type="PANTHER" id="PTHR13633">
    <property type="entry name" value="MITOCHONDRIAL TRANSCRIPTION RESCUE FACTOR 1"/>
    <property type="match status" value="1"/>
</dbReference>
<dbReference type="SMART" id="SM00363">
    <property type="entry name" value="S4"/>
    <property type="match status" value="1"/>
</dbReference>
<dbReference type="InterPro" id="IPR002942">
    <property type="entry name" value="S4_RNA-bd"/>
</dbReference>
<accession>A0A8S1F9F0</accession>
<sequence length="148" mass="16890">MIRCATNQLKTGLCRNLSSSAILHKEKKKNADYGDDGLPIDYKLKRLRAGSRRLDTFVNRATGSSGSDVTKLIMQGKVRVNNEVYTKKSYNVCVDDVIEVWKQSYPENADLAIVDRSEIVNYDITPNGYDFEVKSWKKFISDNWRSSN</sequence>
<gene>
    <name evidence="3" type="ORF">CBOVIS_LOCUS9546</name>
</gene>
<dbReference type="GO" id="GO:1903108">
    <property type="term" value="P:regulation of mitochondrial transcription"/>
    <property type="evidence" value="ECO:0007669"/>
    <property type="project" value="TreeGrafter"/>
</dbReference>
<dbReference type="PROSITE" id="PS50889">
    <property type="entry name" value="S4"/>
    <property type="match status" value="1"/>
</dbReference>
<dbReference type="InterPro" id="IPR036986">
    <property type="entry name" value="S4_RNA-bd_sf"/>
</dbReference>
<dbReference type="GO" id="GO:0003723">
    <property type="term" value="F:RNA binding"/>
    <property type="evidence" value="ECO:0007669"/>
    <property type="project" value="UniProtKB-KW"/>
</dbReference>
<proteinExistence type="predicted"/>
<dbReference type="GO" id="GO:0005739">
    <property type="term" value="C:mitochondrion"/>
    <property type="evidence" value="ECO:0007669"/>
    <property type="project" value="TreeGrafter"/>
</dbReference>
<dbReference type="OrthoDB" id="4150at2759"/>
<dbReference type="Pfam" id="PF01479">
    <property type="entry name" value="S4"/>
    <property type="match status" value="1"/>
</dbReference>
<evidence type="ECO:0000259" key="2">
    <source>
        <dbReference type="SMART" id="SM00363"/>
    </source>
</evidence>
<feature type="domain" description="RNA-binding S4" evidence="2">
    <location>
        <begin position="52"/>
        <end position="112"/>
    </location>
</feature>
<dbReference type="SUPFAM" id="SSF55174">
    <property type="entry name" value="Alpha-L RNA-binding motif"/>
    <property type="match status" value="1"/>
</dbReference>
<dbReference type="CDD" id="cd00165">
    <property type="entry name" value="S4"/>
    <property type="match status" value="1"/>
</dbReference>
<reference evidence="3 4" key="1">
    <citation type="submission" date="2020-04" db="EMBL/GenBank/DDBJ databases">
        <authorList>
            <person name="Laetsch R D."/>
            <person name="Stevens L."/>
            <person name="Kumar S."/>
            <person name="Blaxter L. M."/>
        </authorList>
    </citation>
    <scope>NUCLEOTIDE SEQUENCE [LARGE SCALE GENOMIC DNA]</scope>
</reference>
<dbReference type="Proteomes" id="UP000494206">
    <property type="component" value="Unassembled WGS sequence"/>
</dbReference>
<dbReference type="PANTHER" id="PTHR13633:SF3">
    <property type="entry name" value="MITOCHONDRIAL TRANSCRIPTION RESCUE FACTOR 1"/>
    <property type="match status" value="1"/>
</dbReference>
<keyword evidence="1" id="KW-0694">RNA-binding</keyword>
<organism evidence="3 4">
    <name type="scientific">Caenorhabditis bovis</name>
    <dbReference type="NCBI Taxonomy" id="2654633"/>
    <lineage>
        <taxon>Eukaryota</taxon>
        <taxon>Metazoa</taxon>
        <taxon>Ecdysozoa</taxon>
        <taxon>Nematoda</taxon>
        <taxon>Chromadorea</taxon>
        <taxon>Rhabditida</taxon>
        <taxon>Rhabditina</taxon>
        <taxon>Rhabditomorpha</taxon>
        <taxon>Rhabditoidea</taxon>
        <taxon>Rhabditidae</taxon>
        <taxon>Peloderinae</taxon>
        <taxon>Caenorhabditis</taxon>
    </lineage>
</organism>
<dbReference type="EMBL" id="CADEPM010000006">
    <property type="protein sequence ID" value="CAB3407650.1"/>
    <property type="molecule type" value="Genomic_DNA"/>
</dbReference>
<dbReference type="Gene3D" id="3.10.290.10">
    <property type="entry name" value="RNA-binding S4 domain"/>
    <property type="match status" value="1"/>
</dbReference>